<dbReference type="KEGG" id="aagg:ETAA8_54110"/>
<dbReference type="OrthoDB" id="263048at2"/>
<dbReference type="GO" id="GO:0006269">
    <property type="term" value="P:DNA replication, synthesis of primer"/>
    <property type="evidence" value="ECO:0007669"/>
    <property type="project" value="UniProtKB-KW"/>
</dbReference>
<keyword evidence="2" id="KW-0235">DNA replication</keyword>
<dbReference type="Proteomes" id="UP000315017">
    <property type="component" value="Chromosome"/>
</dbReference>
<dbReference type="InterPro" id="IPR016136">
    <property type="entry name" value="DNA_helicase_N/primase_C"/>
</dbReference>
<dbReference type="GO" id="GO:0003677">
    <property type="term" value="F:DNA binding"/>
    <property type="evidence" value="ECO:0007669"/>
    <property type="project" value="UniProtKB-KW"/>
</dbReference>
<evidence type="ECO:0000256" key="3">
    <source>
        <dbReference type="ARBA" id="ARBA00023125"/>
    </source>
</evidence>
<dbReference type="EMBL" id="CP036274">
    <property type="protein sequence ID" value="QDU30292.1"/>
    <property type="molecule type" value="Genomic_DNA"/>
</dbReference>
<gene>
    <name evidence="5" type="primary">repA</name>
    <name evidence="5" type="ORF">ETAA8_54110</name>
</gene>
<dbReference type="Gene3D" id="3.40.50.300">
    <property type="entry name" value="P-loop containing nucleotide triphosphate hydrolases"/>
    <property type="match status" value="1"/>
</dbReference>
<protein>
    <submittedName>
        <fullName evidence="5">Regulatory protein RepA</fullName>
    </submittedName>
</protein>
<evidence type="ECO:0000313" key="6">
    <source>
        <dbReference type="Proteomes" id="UP000315017"/>
    </source>
</evidence>
<sequence>MNHRTAKPRRQTILAAVNGYAKGRSALYDEQAERQVAGISILQHSLLAIVQDVLKPFHFADLASRACYVTGLEMLRESMPPDPLLFVARLKRHTDEAIDTAFISRLATNVQSIAHLSHYSELVIEKFELRQRHEHALTTQQMIIDGSSIPDIDAHSNLFVTSRERASSRIGSFAQMAKKDANQMLRRAVIEGIVREGETINVVSDSKVGKTWFVHGMALSICAGVDWIGYPVSQGKVLLLDNELHEPTLVHRIQQIAATLQIEESRFAERLDVECYRGRLVDIHGVVERLKQTTPGAYKAVILDSLYRFAPKGFDENSNAHTTELYNLIDSAAAHLGCAIVCVRHTSKGSQSNKSVTDTGAGAGAQSRAADCHLVLRAHEEESAFVVAAALRSFPKMEPFTVKFEWPVFFRTPELDPALLAPDKPRKSKTPLPEAPLEPSWDAELFASEFLTAAPQSQAAIIAAAVKAGMSERRASVLLRSATDSRLAFLWLGGDRRQKAFANRPQTPLGIVSESAE</sequence>
<name>A0A517YJ96_9BACT</name>
<accession>A0A517YJ96</accession>
<dbReference type="InterPro" id="IPR007693">
    <property type="entry name" value="DNA_helicase_DnaB-like_N"/>
</dbReference>
<evidence type="ECO:0000256" key="2">
    <source>
        <dbReference type="ARBA" id="ARBA00022705"/>
    </source>
</evidence>
<proteinExistence type="predicted"/>
<reference evidence="5 6" key="1">
    <citation type="submission" date="2019-02" db="EMBL/GenBank/DDBJ databases">
        <title>Deep-cultivation of Planctomycetes and their phenomic and genomic characterization uncovers novel biology.</title>
        <authorList>
            <person name="Wiegand S."/>
            <person name="Jogler M."/>
            <person name="Boedeker C."/>
            <person name="Pinto D."/>
            <person name="Vollmers J."/>
            <person name="Rivas-Marin E."/>
            <person name="Kohn T."/>
            <person name="Peeters S.H."/>
            <person name="Heuer A."/>
            <person name="Rast P."/>
            <person name="Oberbeckmann S."/>
            <person name="Bunk B."/>
            <person name="Jeske O."/>
            <person name="Meyerdierks A."/>
            <person name="Storesund J.E."/>
            <person name="Kallscheuer N."/>
            <person name="Luecker S."/>
            <person name="Lage O.M."/>
            <person name="Pohl T."/>
            <person name="Merkel B.J."/>
            <person name="Hornburger P."/>
            <person name="Mueller R.-W."/>
            <person name="Bruemmer F."/>
            <person name="Labrenz M."/>
            <person name="Spormann A.M."/>
            <person name="Op den Camp H."/>
            <person name="Overmann J."/>
            <person name="Amann R."/>
            <person name="Jetten M.S.M."/>
            <person name="Mascher T."/>
            <person name="Medema M.H."/>
            <person name="Devos D.P."/>
            <person name="Kaster A.-K."/>
            <person name="Ovreas L."/>
            <person name="Rohde M."/>
            <person name="Galperin M.Y."/>
            <person name="Jogler C."/>
        </authorList>
    </citation>
    <scope>NUCLEOTIDE SEQUENCE [LARGE SCALE GENOMIC DNA]</scope>
    <source>
        <strain evidence="5 6">ETA_A8</strain>
    </source>
</reference>
<dbReference type="SUPFAM" id="SSF48024">
    <property type="entry name" value="N-terminal domain of DnaB helicase"/>
    <property type="match status" value="1"/>
</dbReference>
<dbReference type="InterPro" id="IPR036185">
    <property type="entry name" value="DNA_heli_DnaB-like_N_sf"/>
</dbReference>
<keyword evidence="3" id="KW-0238">DNA-binding</keyword>
<evidence type="ECO:0000313" key="5">
    <source>
        <dbReference type="EMBL" id="QDU30292.1"/>
    </source>
</evidence>
<dbReference type="Pfam" id="PF13481">
    <property type="entry name" value="AAA_25"/>
    <property type="match status" value="1"/>
</dbReference>
<keyword evidence="6" id="KW-1185">Reference proteome</keyword>
<dbReference type="GO" id="GO:1990077">
    <property type="term" value="C:primosome complex"/>
    <property type="evidence" value="ECO:0007669"/>
    <property type="project" value="UniProtKB-KW"/>
</dbReference>
<dbReference type="Pfam" id="PF00772">
    <property type="entry name" value="DnaB"/>
    <property type="match status" value="1"/>
</dbReference>
<dbReference type="Gene3D" id="1.10.860.10">
    <property type="entry name" value="DNAb Helicase, Chain A"/>
    <property type="match status" value="1"/>
</dbReference>
<keyword evidence="1" id="KW-0639">Primosome</keyword>
<dbReference type="SUPFAM" id="SSF52540">
    <property type="entry name" value="P-loop containing nucleoside triphosphate hydrolases"/>
    <property type="match status" value="1"/>
</dbReference>
<dbReference type="GO" id="GO:0003678">
    <property type="term" value="F:DNA helicase activity"/>
    <property type="evidence" value="ECO:0007669"/>
    <property type="project" value="InterPro"/>
</dbReference>
<feature type="domain" description="DNA helicase DnaB-like N-terminal" evidence="4">
    <location>
        <begin position="27"/>
        <end position="125"/>
    </location>
</feature>
<dbReference type="GO" id="GO:0005524">
    <property type="term" value="F:ATP binding"/>
    <property type="evidence" value="ECO:0007669"/>
    <property type="project" value="InterPro"/>
</dbReference>
<evidence type="ECO:0000259" key="4">
    <source>
        <dbReference type="Pfam" id="PF00772"/>
    </source>
</evidence>
<dbReference type="RefSeq" id="WP_145095508.1">
    <property type="nucleotide sequence ID" value="NZ_CP036274.1"/>
</dbReference>
<evidence type="ECO:0000256" key="1">
    <source>
        <dbReference type="ARBA" id="ARBA00022515"/>
    </source>
</evidence>
<organism evidence="5 6">
    <name type="scientific">Anatilimnocola aggregata</name>
    <dbReference type="NCBI Taxonomy" id="2528021"/>
    <lineage>
        <taxon>Bacteria</taxon>
        <taxon>Pseudomonadati</taxon>
        <taxon>Planctomycetota</taxon>
        <taxon>Planctomycetia</taxon>
        <taxon>Pirellulales</taxon>
        <taxon>Pirellulaceae</taxon>
        <taxon>Anatilimnocola</taxon>
    </lineage>
</organism>
<dbReference type="InterPro" id="IPR027417">
    <property type="entry name" value="P-loop_NTPase"/>
</dbReference>
<dbReference type="AlphaFoldDB" id="A0A517YJ96"/>